<dbReference type="AlphaFoldDB" id="A0AAD6UUL5"/>
<organism evidence="1 2">
    <name type="scientific">Mycena pura</name>
    <dbReference type="NCBI Taxonomy" id="153505"/>
    <lineage>
        <taxon>Eukaryota</taxon>
        <taxon>Fungi</taxon>
        <taxon>Dikarya</taxon>
        <taxon>Basidiomycota</taxon>
        <taxon>Agaricomycotina</taxon>
        <taxon>Agaricomycetes</taxon>
        <taxon>Agaricomycetidae</taxon>
        <taxon>Agaricales</taxon>
        <taxon>Marasmiineae</taxon>
        <taxon>Mycenaceae</taxon>
        <taxon>Mycena</taxon>
    </lineage>
</organism>
<evidence type="ECO:0000313" key="2">
    <source>
        <dbReference type="Proteomes" id="UP001219525"/>
    </source>
</evidence>
<accession>A0AAD6UUL5</accession>
<gene>
    <name evidence="1" type="ORF">GGX14DRAFT_577659</name>
</gene>
<dbReference type="EMBL" id="JARJCW010000113">
    <property type="protein sequence ID" value="KAJ7192993.1"/>
    <property type="molecule type" value="Genomic_DNA"/>
</dbReference>
<sequence length="166" mass="18842">MSPLVRVHIIPDDNCKPRVRCRKRTNTLSVGLDRKHGVHTPAHAKPDFSPIVPQMSVGVRPTSTRTPVPVLVRLSCIDVFARVVRGTCTGRYADAIMLELIRKVDTAISILDEFLAIDLFCKSRQNKFRLRSEVLDPFKRQYHYIGPLDILDMCIPRGLSRPRDAL</sequence>
<reference evidence="1" key="1">
    <citation type="submission" date="2023-03" db="EMBL/GenBank/DDBJ databases">
        <title>Massive genome expansion in bonnet fungi (Mycena s.s.) driven by repeated elements and novel gene families across ecological guilds.</title>
        <authorList>
            <consortium name="Lawrence Berkeley National Laboratory"/>
            <person name="Harder C.B."/>
            <person name="Miyauchi S."/>
            <person name="Viragh M."/>
            <person name="Kuo A."/>
            <person name="Thoen E."/>
            <person name="Andreopoulos B."/>
            <person name="Lu D."/>
            <person name="Skrede I."/>
            <person name="Drula E."/>
            <person name="Henrissat B."/>
            <person name="Morin E."/>
            <person name="Kohler A."/>
            <person name="Barry K."/>
            <person name="LaButti K."/>
            <person name="Morin E."/>
            <person name="Salamov A."/>
            <person name="Lipzen A."/>
            <person name="Mereny Z."/>
            <person name="Hegedus B."/>
            <person name="Baldrian P."/>
            <person name="Stursova M."/>
            <person name="Weitz H."/>
            <person name="Taylor A."/>
            <person name="Grigoriev I.V."/>
            <person name="Nagy L.G."/>
            <person name="Martin F."/>
            <person name="Kauserud H."/>
        </authorList>
    </citation>
    <scope>NUCLEOTIDE SEQUENCE</scope>
    <source>
        <strain evidence="1">9144</strain>
    </source>
</reference>
<protein>
    <submittedName>
        <fullName evidence="1">Uncharacterized protein</fullName>
    </submittedName>
</protein>
<keyword evidence="2" id="KW-1185">Reference proteome</keyword>
<comment type="caution">
    <text evidence="1">The sequence shown here is derived from an EMBL/GenBank/DDBJ whole genome shotgun (WGS) entry which is preliminary data.</text>
</comment>
<evidence type="ECO:0000313" key="1">
    <source>
        <dbReference type="EMBL" id="KAJ7192993.1"/>
    </source>
</evidence>
<name>A0AAD6UUL5_9AGAR</name>
<proteinExistence type="predicted"/>
<dbReference type="Proteomes" id="UP001219525">
    <property type="component" value="Unassembled WGS sequence"/>
</dbReference>